<name>W4G4W9_APHAT</name>
<organism evidence="1">
    <name type="scientific">Aphanomyces astaci</name>
    <name type="common">Crayfish plague agent</name>
    <dbReference type="NCBI Taxonomy" id="112090"/>
    <lineage>
        <taxon>Eukaryota</taxon>
        <taxon>Sar</taxon>
        <taxon>Stramenopiles</taxon>
        <taxon>Oomycota</taxon>
        <taxon>Saprolegniomycetes</taxon>
        <taxon>Saprolegniales</taxon>
        <taxon>Verrucalvaceae</taxon>
        <taxon>Aphanomyces</taxon>
    </lineage>
</organism>
<evidence type="ECO:0008006" key="2">
    <source>
        <dbReference type="Google" id="ProtNLM"/>
    </source>
</evidence>
<dbReference type="RefSeq" id="XP_009835999.1">
    <property type="nucleotide sequence ID" value="XM_009837697.1"/>
</dbReference>
<dbReference type="GeneID" id="20812928"/>
<sequence length="178" mass="18803">MLATAHLNVHEFSCIIYSLHRNGVFWMPLPFGQAMKVMRMACAIVAAMTTTKIDGALSNCTDIDYAPLELQARGCSTASGTNFEATSINLTQAVSMCQFAVCKSLFSDLGALDCTEADIPVSLAATICNSYVPPPGTTSSASSSAPPPGQSSAIQTGLCIHVALAAMIMQLWAWVNVY</sequence>
<accession>W4G4W9</accession>
<dbReference type="EMBL" id="KI913144">
    <property type="protein sequence ID" value="ETV74341.1"/>
    <property type="molecule type" value="Genomic_DNA"/>
</dbReference>
<dbReference type="AlphaFoldDB" id="W4G4W9"/>
<protein>
    <recommendedName>
        <fullName evidence="2">Elicitin</fullName>
    </recommendedName>
</protein>
<dbReference type="VEuPathDB" id="FungiDB:H257_10932"/>
<reference evidence="1" key="1">
    <citation type="submission" date="2013-12" db="EMBL/GenBank/DDBJ databases">
        <title>The Genome Sequence of Aphanomyces astaci APO3.</title>
        <authorList>
            <consortium name="The Broad Institute Genomics Platform"/>
            <person name="Russ C."/>
            <person name="Tyler B."/>
            <person name="van West P."/>
            <person name="Dieguez-Uribeondo J."/>
            <person name="Young S.K."/>
            <person name="Zeng Q."/>
            <person name="Gargeya S."/>
            <person name="Fitzgerald M."/>
            <person name="Abouelleil A."/>
            <person name="Alvarado L."/>
            <person name="Chapman S.B."/>
            <person name="Gainer-Dewar J."/>
            <person name="Goldberg J."/>
            <person name="Griggs A."/>
            <person name="Gujja S."/>
            <person name="Hansen M."/>
            <person name="Howarth C."/>
            <person name="Imamovic A."/>
            <person name="Ireland A."/>
            <person name="Larimer J."/>
            <person name="McCowan C."/>
            <person name="Murphy C."/>
            <person name="Pearson M."/>
            <person name="Poon T.W."/>
            <person name="Priest M."/>
            <person name="Roberts A."/>
            <person name="Saif S."/>
            <person name="Shea T."/>
            <person name="Sykes S."/>
            <person name="Wortman J."/>
            <person name="Nusbaum C."/>
            <person name="Birren B."/>
        </authorList>
    </citation>
    <scope>NUCLEOTIDE SEQUENCE [LARGE SCALE GENOMIC DNA]</scope>
    <source>
        <strain evidence="1">APO3</strain>
    </source>
</reference>
<gene>
    <name evidence="1" type="ORF">H257_10932</name>
</gene>
<proteinExistence type="predicted"/>
<evidence type="ECO:0000313" key="1">
    <source>
        <dbReference type="EMBL" id="ETV74341.1"/>
    </source>
</evidence>